<gene>
    <name evidence="1" type="ORF">DFP98_12917</name>
</gene>
<evidence type="ECO:0000313" key="2">
    <source>
        <dbReference type="Proteomes" id="UP000256977"/>
    </source>
</evidence>
<dbReference type="RefSeq" id="WP_116064050.1">
    <property type="nucleotide sequence ID" value="NZ_QRDZ01000029.1"/>
</dbReference>
<sequence>MPANDEVYIVLTATGTWLSEAIRWVTKAPLSHASLSFDRELKEVYSFGRKKLSNPILAGFVQENFNDPFFEDAPCAVYRLRVGERERAKMQLLVHEMKRQPDRYRYDLLGLIGVLVRRRFPRENAYFCSHFVASVLERGECRPVDKPAYFVTPADFEHALEAQQIYRGTVSGYLSRFSATYPASVFGASLATATA</sequence>
<dbReference type="SUPFAM" id="SSF54001">
    <property type="entry name" value="Cysteine proteinases"/>
    <property type="match status" value="1"/>
</dbReference>
<dbReference type="AlphaFoldDB" id="A0A3D9IFP6"/>
<proteinExistence type="predicted"/>
<accession>A0A3D9IFP6</accession>
<evidence type="ECO:0008006" key="3">
    <source>
        <dbReference type="Google" id="ProtNLM"/>
    </source>
</evidence>
<name>A0A3D9IFP6_9BACL</name>
<reference evidence="1 2" key="1">
    <citation type="submission" date="2018-07" db="EMBL/GenBank/DDBJ databases">
        <title>Genomic Encyclopedia of Type Strains, Phase III (KMG-III): the genomes of soil and plant-associated and newly described type strains.</title>
        <authorList>
            <person name="Whitman W."/>
        </authorList>
    </citation>
    <scope>NUCLEOTIDE SEQUENCE [LARGE SCALE GENOMIC DNA]</scope>
    <source>
        <strain evidence="1 2">CECT 7287</strain>
    </source>
</reference>
<dbReference type="Proteomes" id="UP000256977">
    <property type="component" value="Unassembled WGS sequence"/>
</dbReference>
<dbReference type="OrthoDB" id="1645744at2"/>
<evidence type="ECO:0000313" key="1">
    <source>
        <dbReference type="EMBL" id="RED60604.1"/>
    </source>
</evidence>
<protein>
    <recommendedName>
        <fullName evidence="3">Permuted papain-like amidase YaeF/Yiix C92 family enzyme</fullName>
    </recommendedName>
</protein>
<comment type="caution">
    <text evidence="1">The sequence shown here is derived from an EMBL/GenBank/DDBJ whole genome shotgun (WGS) entry which is preliminary data.</text>
</comment>
<keyword evidence="2" id="KW-1185">Reference proteome</keyword>
<organism evidence="1 2">
    <name type="scientific">Cohnella phaseoli</name>
    <dbReference type="NCBI Taxonomy" id="456490"/>
    <lineage>
        <taxon>Bacteria</taxon>
        <taxon>Bacillati</taxon>
        <taxon>Bacillota</taxon>
        <taxon>Bacilli</taxon>
        <taxon>Bacillales</taxon>
        <taxon>Paenibacillaceae</taxon>
        <taxon>Cohnella</taxon>
    </lineage>
</organism>
<dbReference type="InterPro" id="IPR038765">
    <property type="entry name" value="Papain-like_cys_pep_sf"/>
</dbReference>
<dbReference type="Gene3D" id="3.90.1720.10">
    <property type="entry name" value="endopeptidase domain like (from Nostoc punctiforme)"/>
    <property type="match status" value="1"/>
</dbReference>
<dbReference type="EMBL" id="QRDZ01000029">
    <property type="protein sequence ID" value="RED60604.1"/>
    <property type="molecule type" value="Genomic_DNA"/>
</dbReference>